<dbReference type="SUPFAM" id="SSF55486">
    <property type="entry name" value="Metalloproteases ('zincins'), catalytic domain"/>
    <property type="match status" value="1"/>
</dbReference>
<feature type="site" description="Transition state stabilizer" evidence="10">
    <location>
        <position position="410"/>
    </location>
</feature>
<sequence length="886" mass="100151">MLISRISTPIRLQSVKNSVNIFSSQNVPSGRELLPTNVKPIKYDLTLDPNFETFKFNGNVKIDLEVQEESNYVTLNTFEIEVNSAKVGDLKATDISYNESTQTATFKFPENFTKGSSITLDLDFIGILNDNMAGFYKSSYKEDGVVKYLATTQMEPTDARRAFPSFDEPALKAIFDITLISDKHLTAISNMDIKEEKILDDGRKATSFNSTPLISTYLIAFIVGELKYVENHDFRVPIKVWATRGQESQGKFSAELISKTLAFFEKSFGIDYPFPKLDYVAIPDFSAGAMENWGAVFSREVDVLFDEENSNLATKQRVAEVVQHELAHQWFGNLVTMEWWEGLWLNEGFATWMSWYSCNEFYPDWKVWQSYISDTLQGALQLDALRSSHPIEVPVQKAEEINQIFDAISYSKGSSLLKMISGWLGEETFIRGVSNYLKKHQYGNTKTSDLWEALSEASGEDVVKVMSVWTQKVGYPVLTVTEDASSNTISVKQNRYLTTGDVKPEEDETIFPVFLGLKTKNNVDESLRLDKREDQYKIEEGLDFYKLNADQFGIYRTSYSPERWIKLGKAGVEGLLSVEDRTGLVADAGALATSGYQSTSNLLNLVHGWKEENNYVVWGEILARVTAIKNAWIFEDKATVEALEAFIRSLVETKVHSLGWEFNESDSFEDQSLKSVLFAAAAGAKDEKVVASALESFQKYVEGDKKAIHPNIRASVFGTVARTGGEKEYDQIFNIYQNPVSVDEKITALRTLGRFEDEALIQRTLSIVLDEHVVKSQDLYIPMQGLRAHQNGINALWKWAQENWDTLVVKLPPGLSMLGTIVQISTVSFTSEAKIQEIQKFFENKDTKGFNQGLAQSIDTIRSKSQWITRDSEDVNKWLSSNNFKN</sequence>
<dbReference type="GO" id="GO:0005737">
    <property type="term" value="C:cytoplasm"/>
    <property type="evidence" value="ECO:0007669"/>
    <property type="project" value="TreeGrafter"/>
</dbReference>
<dbReference type="GO" id="GO:0070006">
    <property type="term" value="F:metalloaminopeptidase activity"/>
    <property type="evidence" value="ECO:0007669"/>
    <property type="project" value="TreeGrafter"/>
</dbReference>
<accession>K0KVH0</accession>
<evidence type="ECO:0000256" key="11">
    <source>
        <dbReference type="RuleBase" id="RU364040"/>
    </source>
</evidence>
<feature type="domain" description="Aminopeptidase N-like N-terminal" evidence="14">
    <location>
        <begin position="39"/>
        <end position="218"/>
    </location>
</feature>
<keyword evidence="4 9" id="KW-0479">Metal-binding</keyword>
<evidence type="ECO:0000313" key="16">
    <source>
        <dbReference type="Proteomes" id="UP000009328"/>
    </source>
</evidence>
<feature type="binding site" evidence="9">
    <location>
        <position position="347"/>
    </location>
    <ligand>
        <name>Zn(2+)</name>
        <dbReference type="ChEBI" id="CHEBI:29105"/>
        <note>catalytic</note>
    </ligand>
</feature>
<reference evidence="15 16" key="1">
    <citation type="journal article" date="2012" name="Eukaryot. Cell">
        <title>Draft genome sequence of Wickerhamomyces ciferrii NRRL Y-1031 F-60-10.</title>
        <authorList>
            <person name="Schneider J."/>
            <person name="Andrea H."/>
            <person name="Blom J."/>
            <person name="Jaenicke S."/>
            <person name="Ruckert C."/>
            <person name="Schorsch C."/>
            <person name="Szczepanowski R."/>
            <person name="Farwick M."/>
            <person name="Goesmann A."/>
            <person name="Puhler A."/>
            <person name="Schaffer S."/>
            <person name="Tauch A."/>
            <person name="Kohler T."/>
            <person name="Brinkrolf K."/>
        </authorList>
    </citation>
    <scope>NUCLEOTIDE SEQUENCE [LARGE SCALE GENOMIC DNA]</scope>
    <source>
        <strain evidence="16">ATCC 14091 / BCRC 22168 / CBS 111 / JCM 3599 / NBRC 0793 / NRRL Y-1031 F-60-10</strain>
    </source>
</reference>
<dbReference type="Gene3D" id="2.60.40.1730">
    <property type="entry name" value="tricorn interacting facor f3 domain"/>
    <property type="match status" value="1"/>
</dbReference>
<evidence type="ECO:0000256" key="4">
    <source>
        <dbReference type="ARBA" id="ARBA00022723"/>
    </source>
</evidence>
<dbReference type="InterPro" id="IPR034016">
    <property type="entry name" value="M1_APN-typ"/>
</dbReference>
<dbReference type="Proteomes" id="UP000009328">
    <property type="component" value="Unassembled WGS sequence"/>
</dbReference>
<dbReference type="GO" id="GO:0016020">
    <property type="term" value="C:membrane"/>
    <property type="evidence" value="ECO:0007669"/>
    <property type="project" value="TreeGrafter"/>
</dbReference>
<evidence type="ECO:0000259" key="14">
    <source>
        <dbReference type="Pfam" id="PF17900"/>
    </source>
</evidence>
<feature type="binding site" evidence="9">
    <location>
        <position position="324"/>
    </location>
    <ligand>
        <name>Zn(2+)</name>
        <dbReference type="ChEBI" id="CHEBI:29105"/>
        <note>catalytic</note>
    </ligand>
</feature>
<dbReference type="PANTHER" id="PTHR11533:SF174">
    <property type="entry name" value="PUROMYCIN-SENSITIVE AMINOPEPTIDASE-RELATED"/>
    <property type="match status" value="1"/>
</dbReference>
<dbReference type="Gene3D" id="1.10.390.10">
    <property type="entry name" value="Neutral Protease Domain 2"/>
    <property type="match status" value="1"/>
</dbReference>
<dbReference type="PRINTS" id="PR00756">
    <property type="entry name" value="ALADIPTASE"/>
</dbReference>
<feature type="domain" description="Peptidase M1 membrane alanine aminopeptidase" evidence="12">
    <location>
        <begin position="253"/>
        <end position="469"/>
    </location>
</feature>
<comment type="caution">
    <text evidence="15">The sequence shown here is derived from an EMBL/GenBank/DDBJ whole genome shotgun (WGS) entry which is preliminary data.</text>
</comment>
<dbReference type="Pfam" id="PF01433">
    <property type="entry name" value="Peptidase_M1"/>
    <property type="match status" value="1"/>
</dbReference>
<dbReference type="Gene3D" id="1.25.50.20">
    <property type="match status" value="1"/>
</dbReference>
<evidence type="ECO:0000313" key="15">
    <source>
        <dbReference type="EMBL" id="CCH45143.1"/>
    </source>
</evidence>
<dbReference type="Pfam" id="PF17900">
    <property type="entry name" value="Peptidase_M1_N"/>
    <property type="match status" value="1"/>
</dbReference>
<protein>
    <recommendedName>
        <fullName evidence="11">Aminopeptidase</fullName>
        <ecNumber evidence="11">3.4.11.-</ecNumber>
    </recommendedName>
</protein>
<evidence type="ECO:0000256" key="10">
    <source>
        <dbReference type="PIRSR" id="PIRSR634016-4"/>
    </source>
</evidence>
<feature type="active site" description="Proton acceptor" evidence="8">
    <location>
        <position position="325"/>
    </location>
</feature>
<keyword evidence="3 11" id="KW-0645">Protease</keyword>
<dbReference type="FunFam" id="1.10.390.10:FF:000001">
    <property type="entry name" value="Aminopeptidase"/>
    <property type="match status" value="1"/>
</dbReference>
<evidence type="ECO:0000259" key="13">
    <source>
        <dbReference type="Pfam" id="PF11838"/>
    </source>
</evidence>
<dbReference type="FunCoup" id="K0KVH0">
    <property type="interactions" value="1047"/>
</dbReference>
<gene>
    <name evidence="15" type="primary">APE2</name>
    <name evidence="15" type="ORF">BN7_4722</name>
</gene>
<dbReference type="FunFam" id="1.25.50.20:FF:000002">
    <property type="entry name" value="Aminopeptidase"/>
    <property type="match status" value="1"/>
</dbReference>
<evidence type="ECO:0000256" key="8">
    <source>
        <dbReference type="PIRSR" id="PIRSR634016-1"/>
    </source>
</evidence>
<dbReference type="EC" id="3.4.11.-" evidence="11"/>
<dbReference type="Pfam" id="PF11838">
    <property type="entry name" value="ERAP1_C"/>
    <property type="match status" value="1"/>
</dbReference>
<dbReference type="InterPro" id="IPR001930">
    <property type="entry name" value="Peptidase_M1"/>
</dbReference>
<dbReference type="GO" id="GO:0042277">
    <property type="term" value="F:peptide binding"/>
    <property type="evidence" value="ECO:0007669"/>
    <property type="project" value="TreeGrafter"/>
</dbReference>
<dbReference type="GO" id="GO:0043171">
    <property type="term" value="P:peptide catabolic process"/>
    <property type="evidence" value="ECO:0007669"/>
    <property type="project" value="TreeGrafter"/>
</dbReference>
<dbReference type="SUPFAM" id="SSF63737">
    <property type="entry name" value="Leukotriene A4 hydrolase N-terminal domain"/>
    <property type="match status" value="1"/>
</dbReference>
<keyword evidence="2 11" id="KW-0031">Aminopeptidase</keyword>
<dbReference type="STRING" id="1206466.K0KVH0"/>
<evidence type="ECO:0000256" key="2">
    <source>
        <dbReference type="ARBA" id="ARBA00022438"/>
    </source>
</evidence>
<evidence type="ECO:0000256" key="7">
    <source>
        <dbReference type="ARBA" id="ARBA00023049"/>
    </source>
</evidence>
<dbReference type="InterPro" id="IPR042097">
    <property type="entry name" value="Aminopeptidase_N-like_N_sf"/>
</dbReference>
<dbReference type="GO" id="GO:0008270">
    <property type="term" value="F:zinc ion binding"/>
    <property type="evidence" value="ECO:0007669"/>
    <property type="project" value="UniProtKB-UniRule"/>
</dbReference>
<name>K0KVH0_WICCF</name>
<dbReference type="CDD" id="cd09601">
    <property type="entry name" value="M1_APN-Q_like"/>
    <property type="match status" value="1"/>
</dbReference>
<feature type="domain" description="ERAP1-like C-terminal" evidence="13">
    <location>
        <begin position="544"/>
        <end position="862"/>
    </location>
</feature>
<dbReference type="Gene3D" id="2.60.40.1910">
    <property type="match status" value="1"/>
</dbReference>
<proteinExistence type="inferred from homology"/>
<dbReference type="InterPro" id="IPR024571">
    <property type="entry name" value="ERAP1-like_C_dom"/>
</dbReference>
<evidence type="ECO:0000256" key="1">
    <source>
        <dbReference type="ARBA" id="ARBA00010136"/>
    </source>
</evidence>
<evidence type="ECO:0000256" key="5">
    <source>
        <dbReference type="ARBA" id="ARBA00022801"/>
    </source>
</evidence>
<dbReference type="InterPro" id="IPR045357">
    <property type="entry name" value="Aminopeptidase_N-like_N"/>
</dbReference>
<dbReference type="InParanoid" id="K0KVH0"/>
<evidence type="ECO:0000259" key="12">
    <source>
        <dbReference type="Pfam" id="PF01433"/>
    </source>
</evidence>
<dbReference type="AlphaFoldDB" id="K0KVH0"/>
<feature type="binding site" evidence="9">
    <location>
        <position position="328"/>
    </location>
    <ligand>
        <name>Zn(2+)</name>
        <dbReference type="ChEBI" id="CHEBI:29105"/>
        <note>catalytic</note>
    </ligand>
</feature>
<dbReference type="PANTHER" id="PTHR11533">
    <property type="entry name" value="PROTEASE M1 ZINC METALLOPROTEASE"/>
    <property type="match status" value="1"/>
</dbReference>
<dbReference type="InterPro" id="IPR014782">
    <property type="entry name" value="Peptidase_M1_dom"/>
</dbReference>
<keyword evidence="5 11" id="KW-0378">Hydrolase</keyword>
<evidence type="ECO:0000256" key="6">
    <source>
        <dbReference type="ARBA" id="ARBA00022833"/>
    </source>
</evidence>
<organism evidence="15 16">
    <name type="scientific">Wickerhamomyces ciferrii (strain ATCC 14091 / BCRC 22168 / CBS 111 / JCM 3599 / NBRC 0793 / NRRL Y-1031 F-60-10)</name>
    <name type="common">Yeast</name>
    <name type="synonym">Pichia ciferrii</name>
    <dbReference type="NCBI Taxonomy" id="1206466"/>
    <lineage>
        <taxon>Eukaryota</taxon>
        <taxon>Fungi</taxon>
        <taxon>Dikarya</taxon>
        <taxon>Ascomycota</taxon>
        <taxon>Saccharomycotina</taxon>
        <taxon>Saccharomycetes</taxon>
        <taxon>Phaffomycetales</taxon>
        <taxon>Wickerhamomycetaceae</taxon>
        <taxon>Wickerhamomyces</taxon>
    </lineage>
</organism>
<comment type="similarity">
    <text evidence="1 11">Belongs to the peptidase M1 family.</text>
</comment>
<dbReference type="EMBL" id="CAIF01000180">
    <property type="protein sequence ID" value="CCH45143.1"/>
    <property type="molecule type" value="Genomic_DNA"/>
</dbReference>
<dbReference type="InterPro" id="IPR050344">
    <property type="entry name" value="Peptidase_M1_aminopeptidases"/>
</dbReference>
<dbReference type="eggNOG" id="KOG1046">
    <property type="taxonomic scope" value="Eukaryota"/>
</dbReference>
<keyword evidence="16" id="KW-1185">Reference proteome</keyword>
<comment type="cofactor">
    <cofactor evidence="9 11">
        <name>Zn(2+)</name>
        <dbReference type="ChEBI" id="CHEBI:29105"/>
    </cofactor>
    <text evidence="9 11">Binds 1 zinc ion per subunit.</text>
</comment>
<keyword evidence="6 9" id="KW-0862">Zinc</keyword>
<dbReference type="HOGENOM" id="CLU_003705_0_1_1"/>
<dbReference type="InterPro" id="IPR027268">
    <property type="entry name" value="Peptidase_M4/M1_CTD_sf"/>
</dbReference>
<dbReference type="FunFam" id="2.60.40.1730:FF:000002">
    <property type="entry name" value="Aminopeptidase"/>
    <property type="match status" value="1"/>
</dbReference>
<keyword evidence="7 11" id="KW-0482">Metalloprotease</keyword>
<dbReference type="FunFam" id="2.60.40.1910:FF:000004">
    <property type="entry name" value="Aminopeptidase"/>
    <property type="match status" value="1"/>
</dbReference>
<evidence type="ECO:0000256" key="3">
    <source>
        <dbReference type="ARBA" id="ARBA00022670"/>
    </source>
</evidence>
<dbReference type="GO" id="GO:0006508">
    <property type="term" value="P:proteolysis"/>
    <property type="evidence" value="ECO:0007669"/>
    <property type="project" value="UniProtKB-KW"/>
</dbReference>
<dbReference type="MEROPS" id="M01.006"/>
<evidence type="ECO:0000256" key="9">
    <source>
        <dbReference type="PIRSR" id="PIRSR634016-3"/>
    </source>
</evidence>